<protein>
    <recommendedName>
        <fullName evidence="12">C2H2-type domain-containing protein</fullName>
    </recommendedName>
</protein>
<feature type="region of interest" description="Disordered" evidence="11">
    <location>
        <begin position="1"/>
        <end position="61"/>
    </location>
</feature>
<dbReference type="GO" id="GO:0005634">
    <property type="term" value="C:nucleus"/>
    <property type="evidence" value="ECO:0007669"/>
    <property type="project" value="UniProtKB-SubCell"/>
</dbReference>
<dbReference type="PANTHER" id="PTHR23233">
    <property type="entry name" value="SAL-LIKE PROTEIN"/>
    <property type="match status" value="1"/>
</dbReference>
<comment type="similarity">
    <text evidence="9">Belongs to the sal C2H2-type zinc-finger protein family.</text>
</comment>
<dbReference type="FunFam" id="3.30.160.60:FF:001102">
    <property type="entry name" value="Transcription factor IIIA"/>
    <property type="match status" value="1"/>
</dbReference>
<evidence type="ECO:0000256" key="4">
    <source>
        <dbReference type="ARBA" id="ARBA00022771"/>
    </source>
</evidence>
<evidence type="ECO:0000256" key="2">
    <source>
        <dbReference type="ARBA" id="ARBA00022723"/>
    </source>
</evidence>
<evidence type="ECO:0000313" key="13">
    <source>
        <dbReference type="EMBL" id="KAG2209073.1"/>
    </source>
</evidence>
<dbReference type="InterPro" id="IPR036236">
    <property type="entry name" value="Znf_C2H2_sf"/>
</dbReference>
<feature type="compositionally biased region" description="Low complexity" evidence="11">
    <location>
        <begin position="29"/>
        <end position="50"/>
    </location>
</feature>
<dbReference type="GO" id="GO:0000978">
    <property type="term" value="F:RNA polymerase II cis-regulatory region sequence-specific DNA binding"/>
    <property type="evidence" value="ECO:0007669"/>
    <property type="project" value="TreeGrafter"/>
</dbReference>
<dbReference type="AlphaFoldDB" id="A0A8H7REB3"/>
<feature type="domain" description="C2H2-type" evidence="12">
    <location>
        <begin position="81"/>
        <end position="108"/>
    </location>
</feature>
<keyword evidence="7" id="KW-0804">Transcription</keyword>
<name>A0A8H7REB3_9FUNG</name>
<reference evidence="13" key="1">
    <citation type="submission" date="2020-12" db="EMBL/GenBank/DDBJ databases">
        <title>Metabolic potential, ecology and presence of endohyphal bacteria is reflected in genomic diversity of Mucoromycotina.</title>
        <authorList>
            <person name="Muszewska A."/>
            <person name="Okrasinska A."/>
            <person name="Steczkiewicz K."/>
            <person name="Drgas O."/>
            <person name="Orlowska M."/>
            <person name="Perlinska-Lenart U."/>
            <person name="Aleksandrzak-Piekarczyk T."/>
            <person name="Szatraj K."/>
            <person name="Zielenkiewicz U."/>
            <person name="Pilsyk S."/>
            <person name="Malc E."/>
            <person name="Mieczkowski P."/>
            <person name="Kruszewska J.S."/>
            <person name="Biernat P."/>
            <person name="Pawlowska J."/>
        </authorList>
    </citation>
    <scope>NUCLEOTIDE SEQUENCE</scope>
    <source>
        <strain evidence="13">CBS 226.32</strain>
    </source>
</reference>
<evidence type="ECO:0000256" key="7">
    <source>
        <dbReference type="ARBA" id="ARBA00023163"/>
    </source>
</evidence>
<dbReference type="GO" id="GO:0008270">
    <property type="term" value="F:zinc ion binding"/>
    <property type="evidence" value="ECO:0007669"/>
    <property type="project" value="UniProtKB-KW"/>
</dbReference>
<evidence type="ECO:0000256" key="3">
    <source>
        <dbReference type="ARBA" id="ARBA00022737"/>
    </source>
</evidence>
<dbReference type="PROSITE" id="PS50157">
    <property type="entry name" value="ZINC_FINGER_C2H2_2"/>
    <property type="match status" value="2"/>
</dbReference>
<evidence type="ECO:0000256" key="6">
    <source>
        <dbReference type="ARBA" id="ARBA00023015"/>
    </source>
</evidence>
<dbReference type="InterPro" id="IPR013087">
    <property type="entry name" value="Znf_C2H2_type"/>
</dbReference>
<dbReference type="FunFam" id="3.30.160.60:FF:000100">
    <property type="entry name" value="Zinc finger 45-like"/>
    <property type="match status" value="1"/>
</dbReference>
<comment type="subcellular location">
    <subcellularLocation>
        <location evidence="1">Nucleus</location>
    </subcellularLocation>
</comment>
<dbReference type="PROSITE" id="PS00028">
    <property type="entry name" value="ZINC_FINGER_C2H2_1"/>
    <property type="match status" value="2"/>
</dbReference>
<dbReference type="Proteomes" id="UP000650833">
    <property type="component" value="Unassembled WGS sequence"/>
</dbReference>
<dbReference type="PANTHER" id="PTHR23233:SF84">
    <property type="entry name" value="FI23031P1"/>
    <property type="match status" value="1"/>
</dbReference>
<keyword evidence="14" id="KW-1185">Reference proteome</keyword>
<evidence type="ECO:0000259" key="12">
    <source>
        <dbReference type="PROSITE" id="PS50157"/>
    </source>
</evidence>
<keyword evidence="4 10" id="KW-0863">Zinc-finger</keyword>
<gene>
    <name evidence="13" type="ORF">INT46_003648</name>
</gene>
<keyword evidence="5" id="KW-0862">Zinc</keyword>
<evidence type="ECO:0000256" key="9">
    <source>
        <dbReference type="ARBA" id="ARBA00038474"/>
    </source>
</evidence>
<proteinExistence type="inferred from homology"/>
<evidence type="ECO:0000256" key="10">
    <source>
        <dbReference type="PROSITE-ProRule" id="PRU00042"/>
    </source>
</evidence>
<feature type="domain" description="C2H2-type" evidence="12">
    <location>
        <begin position="109"/>
        <end position="133"/>
    </location>
</feature>
<dbReference type="GO" id="GO:0000981">
    <property type="term" value="F:DNA-binding transcription factor activity, RNA polymerase II-specific"/>
    <property type="evidence" value="ECO:0007669"/>
    <property type="project" value="TreeGrafter"/>
</dbReference>
<keyword evidence="6" id="KW-0805">Transcription regulation</keyword>
<evidence type="ECO:0000256" key="11">
    <source>
        <dbReference type="SAM" id="MobiDB-lite"/>
    </source>
</evidence>
<dbReference type="InterPro" id="IPR051565">
    <property type="entry name" value="Sal_C2H2-zinc-finger"/>
</dbReference>
<feature type="compositionally biased region" description="Polar residues" evidence="11">
    <location>
        <begin position="1"/>
        <end position="19"/>
    </location>
</feature>
<keyword evidence="8" id="KW-0539">Nucleus</keyword>
<dbReference type="Gene3D" id="3.30.160.60">
    <property type="entry name" value="Classic Zinc Finger"/>
    <property type="match status" value="2"/>
</dbReference>
<evidence type="ECO:0000256" key="5">
    <source>
        <dbReference type="ARBA" id="ARBA00022833"/>
    </source>
</evidence>
<evidence type="ECO:0000313" key="14">
    <source>
        <dbReference type="Proteomes" id="UP000650833"/>
    </source>
</evidence>
<accession>A0A8H7REB3</accession>
<organism evidence="13 14">
    <name type="scientific">Mucor plumbeus</name>
    <dbReference type="NCBI Taxonomy" id="97098"/>
    <lineage>
        <taxon>Eukaryota</taxon>
        <taxon>Fungi</taxon>
        <taxon>Fungi incertae sedis</taxon>
        <taxon>Mucoromycota</taxon>
        <taxon>Mucoromycotina</taxon>
        <taxon>Mucoromycetes</taxon>
        <taxon>Mucorales</taxon>
        <taxon>Mucorineae</taxon>
        <taxon>Mucoraceae</taxon>
        <taxon>Mucor</taxon>
    </lineage>
</organism>
<dbReference type="Pfam" id="PF00096">
    <property type="entry name" value="zf-C2H2"/>
    <property type="match status" value="2"/>
</dbReference>
<dbReference type="SMART" id="SM00355">
    <property type="entry name" value="ZnF_C2H2"/>
    <property type="match status" value="2"/>
</dbReference>
<evidence type="ECO:0000256" key="1">
    <source>
        <dbReference type="ARBA" id="ARBA00004123"/>
    </source>
</evidence>
<dbReference type="OrthoDB" id="6077919at2759"/>
<evidence type="ECO:0000256" key="8">
    <source>
        <dbReference type="ARBA" id="ARBA00023242"/>
    </source>
</evidence>
<comment type="caution">
    <text evidence="13">The sequence shown here is derived from an EMBL/GenBank/DDBJ whole genome shotgun (WGS) entry which is preliminary data.</text>
</comment>
<keyword evidence="2" id="KW-0479">Metal-binding</keyword>
<sequence length="283" mass="31927">MKNKNYSYQPLSPYNSSYNDDPISLDNISPSSICSSSSLPSETSSSFSSSLATPEPEFDDQKTRNNIIQHLASKPKPKKQYKCPQCLKSFTRPSALQTHCYTHTSEKPFQCQSPNCGRSFSVASNLRRHFKVHQKAAVGDKLSAEDRLRCVRNLMERSDKILATKKQILPYNSLASPPLQQQRNQSLYPLPPLLPQLQSQSQIHYPHHLILPNLNINNNDNNNFILHDTNQNMADFSGYITSTSSSNLPVHYFNQFDTPNPSTASTATIINNYSPSYGSRYSF</sequence>
<keyword evidence="3" id="KW-0677">Repeat</keyword>
<dbReference type="SUPFAM" id="SSF57667">
    <property type="entry name" value="beta-beta-alpha zinc fingers"/>
    <property type="match status" value="1"/>
</dbReference>
<dbReference type="EMBL" id="JAEPRC010000101">
    <property type="protein sequence ID" value="KAG2209073.1"/>
    <property type="molecule type" value="Genomic_DNA"/>
</dbReference>